<keyword evidence="8" id="KW-0969">Cilium</keyword>
<reference evidence="8 9" key="1">
    <citation type="submission" date="2017-04" db="EMBL/GenBank/DDBJ databases">
        <title>Complete genome sequence of the Campylobacter cuniculorum type strain LMG24588.</title>
        <authorList>
            <person name="Miller W.G."/>
            <person name="Yee E."/>
            <person name="Revez J."/>
            <person name="Bono J.L."/>
            <person name="Rossi M."/>
        </authorList>
    </citation>
    <scope>NUCLEOTIDE SEQUENCE [LARGE SCALE GENOMIC DNA]</scope>
    <source>
        <strain evidence="8 9">LMG 24588</strain>
    </source>
</reference>
<evidence type="ECO:0000256" key="5">
    <source>
        <dbReference type="RuleBase" id="RU362076"/>
    </source>
</evidence>
<dbReference type="GO" id="GO:0044781">
    <property type="term" value="P:bacterial-type flagellum organization"/>
    <property type="evidence" value="ECO:0007669"/>
    <property type="project" value="UniProtKB-UniRule"/>
</dbReference>
<organism evidence="8 9">
    <name type="scientific">Campylobacter cuniculorum DSM 23162 = LMG 24588</name>
    <dbReference type="NCBI Taxonomy" id="1121267"/>
    <lineage>
        <taxon>Bacteria</taxon>
        <taxon>Pseudomonadati</taxon>
        <taxon>Campylobacterota</taxon>
        <taxon>Epsilonproteobacteria</taxon>
        <taxon>Campylobacterales</taxon>
        <taxon>Campylobacteraceae</taxon>
        <taxon>Campylobacter</taxon>
    </lineage>
</organism>
<comment type="similarity">
    <text evidence="1 5">Belongs to the FlgD family.</text>
</comment>
<evidence type="ECO:0000256" key="1">
    <source>
        <dbReference type="ARBA" id="ARBA00010577"/>
    </source>
</evidence>
<dbReference type="Gene3D" id="2.60.40.4070">
    <property type="match status" value="1"/>
</dbReference>
<evidence type="ECO:0000256" key="3">
    <source>
        <dbReference type="ARBA" id="ARBA00022795"/>
    </source>
</evidence>
<comment type="function">
    <text evidence="4 5">Required for flagellar hook formation. May act as a scaffolding protein.</text>
</comment>
<evidence type="ECO:0000313" key="9">
    <source>
        <dbReference type="Proteomes" id="UP000192902"/>
    </source>
</evidence>
<gene>
    <name evidence="8" type="primary">flgD</name>
    <name evidence="8" type="ORF">CCUN_1593</name>
</gene>
<sequence>MAISNSSWNYTTNPTTDTTSSTNAASSTTNNNTIASNPSAALDKDAFLKLLLIELQYQDPTDPMDTDKMLTQTSQLAALEMQQNTNSTMQKMVETMELLASSFGTSMSTAAVGAIGKMGTIQDPTINLTGADEIITLKMYLPEDSNEDGLTLEIYDEQGKLVFSEKSNEGKIANEGVYTLEWPGRNNDGVFAGSGKYTAKIVYNNADGEKITASYGTYKIDGIVFKDGIAYAKMGGQEVPFDQIAEISNYK</sequence>
<feature type="region of interest" description="Disordered" evidence="6">
    <location>
        <begin position="1"/>
        <end position="38"/>
    </location>
</feature>
<feature type="compositionally biased region" description="Polar residues" evidence="6">
    <location>
        <begin position="1"/>
        <end position="10"/>
    </location>
</feature>
<dbReference type="AlphaFoldDB" id="A0A1W6BYK7"/>
<dbReference type="Pfam" id="PF03963">
    <property type="entry name" value="FlgD"/>
    <property type="match status" value="1"/>
</dbReference>
<dbReference type="NCBIfam" id="NF009452">
    <property type="entry name" value="PRK12812.1"/>
    <property type="match status" value="1"/>
</dbReference>
<evidence type="ECO:0000256" key="6">
    <source>
        <dbReference type="SAM" id="MobiDB-lite"/>
    </source>
</evidence>
<evidence type="ECO:0000313" key="8">
    <source>
        <dbReference type="EMBL" id="ARJ57173.1"/>
    </source>
</evidence>
<dbReference type="InterPro" id="IPR005648">
    <property type="entry name" value="FlgD"/>
</dbReference>
<accession>A0A1W6BYK7</accession>
<dbReference type="InterPro" id="IPR025965">
    <property type="entry name" value="FlgD/Vpr_Ig-like"/>
</dbReference>
<evidence type="ECO:0000256" key="2">
    <source>
        <dbReference type="ARBA" id="ARBA00016013"/>
    </source>
</evidence>
<dbReference type="Proteomes" id="UP000192902">
    <property type="component" value="Chromosome"/>
</dbReference>
<dbReference type="Pfam" id="PF13860">
    <property type="entry name" value="FlgD_ig"/>
    <property type="match status" value="1"/>
</dbReference>
<dbReference type="STRING" id="1121267.CCUN_1593"/>
<feature type="compositionally biased region" description="Low complexity" evidence="6">
    <location>
        <begin position="11"/>
        <end position="38"/>
    </location>
</feature>
<evidence type="ECO:0000259" key="7">
    <source>
        <dbReference type="Pfam" id="PF13860"/>
    </source>
</evidence>
<keyword evidence="3 5" id="KW-1005">Bacterial flagellum biogenesis</keyword>
<protein>
    <recommendedName>
        <fullName evidence="2 5">Basal-body rod modification protein FlgD</fullName>
    </recommendedName>
</protein>
<keyword evidence="8" id="KW-0966">Cell projection</keyword>
<feature type="domain" description="FlgD/Vpr Ig-like" evidence="7">
    <location>
        <begin position="125"/>
        <end position="207"/>
    </location>
</feature>
<name>A0A1W6BYK7_9BACT</name>
<proteinExistence type="inferred from homology"/>
<dbReference type="KEGG" id="ccun:CCUN_1593"/>
<dbReference type="EMBL" id="CP020867">
    <property type="protein sequence ID" value="ARJ57173.1"/>
    <property type="molecule type" value="Genomic_DNA"/>
</dbReference>
<evidence type="ECO:0000256" key="4">
    <source>
        <dbReference type="ARBA" id="ARBA00024746"/>
    </source>
</evidence>
<dbReference type="eggNOG" id="COG1843">
    <property type="taxonomic scope" value="Bacteria"/>
</dbReference>
<dbReference type="OrthoDB" id="9785233at2"/>
<keyword evidence="8" id="KW-0282">Flagellum</keyword>